<evidence type="ECO:0000313" key="2">
    <source>
        <dbReference type="Proteomes" id="UP000202764"/>
    </source>
</evidence>
<protein>
    <submittedName>
        <fullName evidence="1">Uncharacterized protein</fullName>
    </submittedName>
</protein>
<accession>A0A0M4R1X2</accession>
<proteinExistence type="predicted"/>
<dbReference type="RefSeq" id="YP_009213213.1">
    <property type="nucleotide sequence ID" value="NC_028952.1"/>
</dbReference>
<gene>
    <name evidence="1" type="ORF">SF3_870</name>
</gene>
<dbReference type="Proteomes" id="UP000202764">
    <property type="component" value="Segment"/>
</dbReference>
<name>A0A0M4R1X2_9CAUD</name>
<keyword evidence="2" id="KW-1185">Reference proteome</keyword>
<dbReference type="KEGG" id="vg:26639431"/>
<dbReference type="EMBL" id="KT221034">
    <property type="protein sequence ID" value="ALF00217.1"/>
    <property type="molecule type" value="Genomic_DNA"/>
</dbReference>
<evidence type="ECO:0000313" key="1">
    <source>
        <dbReference type="EMBL" id="ALF00217.1"/>
    </source>
</evidence>
<sequence>MKTFTVTFHAMNGESLGQVEVSAKTPSKAKILAANIYTCSWCSQSVEAA</sequence>
<reference evidence="1 2" key="1">
    <citation type="submission" date="2015-06" db="EMBL/GenBank/DDBJ databases">
        <title>Complete genomic sequence analysis of two virulent actinophages of Streptomyces flavovirens.</title>
        <authorList>
            <person name="Sharaf A."/>
            <person name="Marie E."/>
            <person name="ElBaz R."/>
            <person name="Elmaghraby I."/>
            <person name="Mercati F."/>
        </authorList>
    </citation>
    <scope>NUCLEOTIDE SEQUENCE [LARGE SCALE GENOMIC DNA]</scope>
</reference>
<organism evidence="1 2">
    <name type="scientific">Streptomyces phage SF3</name>
    <dbReference type="NCBI Taxonomy" id="1690818"/>
    <lineage>
        <taxon>Viruses</taxon>
        <taxon>Duplodnaviria</taxon>
        <taxon>Heunggongvirae</taxon>
        <taxon>Uroviricota</taxon>
        <taxon>Caudoviricetes</taxon>
        <taxon>Siftrevirus</taxon>
        <taxon>Siftrevirus SF3</taxon>
    </lineage>
</organism>
<dbReference type="GeneID" id="26639431"/>